<sequence length="319" mass="36430">MVMKMEEKFDKYWAEVHLLMSIAAVLVPRVKMWAPGFCFPKIYNPVDAKALIKIVEQTLRSLHSEQNEASPTLKSDLDVYLEDGCHMCAQEDNKNFNILDWWKNHESKYGILSKLARDILAIRITTVASEATFSAGSRVIDKYRASLGVETEHLCKSSLDGIRNAFLGSLTRGTKMIPIAIRGILPDRIRHIITKLCLFFNKIHSKVVDPELKIKTCGPTFLRDMYPFERYIGILKGYVRNRSRPEGSIIEGYATEEAIEFIQLAFHKVYIRVGFTGKNDDEYNQFDELPPFSIGITPSNDVLDDTTYLRSDHNEGLEV</sequence>
<name>A0A699GXG9_TANCI</name>
<dbReference type="InterPro" id="IPR025452">
    <property type="entry name" value="DUF4218"/>
</dbReference>
<evidence type="ECO:0000259" key="3">
    <source>
        <dbReference type="Pfam" id="PF14372"/>
    </source>
</evidence>
<dbReference type="SUPFAM" id="SSF53098">
    <property type="entry name" value="Ribonuclease H-like"/>
    <property type="match status" value="1"/>
</dbReference>
<organism evidence="4">
    <name type="scientific">Tanacetum cinerariifolium</name>
    <name type="common">Dalmatian daisy</name>
    <name type="synonym">Chrysanthemum cinerariifolium</name>
    <dbReference type="NCBI Taxonomy" id="118510"/>
    <lineage>
        <taxon>Eukaryota</taxon>
        <taxon>Viridiplantae</taxon>
        <taxon>Streptophyta</taxon>
        <taxon>Embryophyta</taxon>
        <taxon>Tracheophyta</taxon>
        <taxon>Spermatophyta</taxon>
        <taxon>Magnoliopsida</taxon>
        <taxon>eudicotyledons</taxon>
        <taxon>Gunneridae</taxon>
        <taxon>Pentapetalae</taxon>
        <taxon>asterids</taxon>
        <taxon>campanulids</taxon>
        <taxon>Asterales</taxon>
        <taxon>Asteraceae</taxon>
        <taxon>Asteroideae</taxon>
        <taxon>Anthemideae</taxon>
        <taxon>Anthemidinae</taxon>
        <taxon>Tanacetum</taxon>
    </lineage>
</organism>
<dbReference type="InterPro" id="IPR008906">
    <property type="entry name" value="HATC_C_dom"/>
</dbReference>
<dbReference type="Pfam" id="PF13960">
    <property type="entry name" value="DUF4218"/>
    <property type="match status" value="1"/>
</dbReference>
<evidence type="ECO:0000313" key="4">
    <source>
        <dbReference type="EMBL" id="GEW72430.1"/>
    </source>
</evidence>
<dbReference type="EMBL" id="BKCJ010070987">
    <property type="protein sequence ID" value="GEW72430.1"/>
    <property type="molecule type" value="Genomic_DNA"/>
</dbReference>
<comment type="caution">
    <text evidence="4">The sequence shown here is derived from an EMBL/GenBank/DDBJ whole genome shotgun (WGS) entry which is preliminary data.</text>
</comment>
<protein>
    <recommendedName>
        <fullName evidence="5">Zinc finger BED domain-containing protein RICESLEEPER 2-like</fullName>
    </recommendedName>
</protein>
<reference evidence="4" key="1">
    <citation type="journal article" date="2019" name="Sci. Rep.">
        <title>Draft genome of Tanacetum cinerariifolium, the natural source of mosquito coil.</title>
        <authorList>
            <person name="Yamashiro T."/>
            <person name="Shiraishi A."/>
            <person name="Satake H."/>
            <person name="Nakayama K."/>
        </authorList>
    </citation>
    <scope>NUCLEOTIDE SEQUENCE</scope>
</reference>
<dbReference type="InterPro" id="IPR012337">
    <property type="entry name" value="RNaseH-like_sf"/>
</dbReference>
<dbReference type="Pfam" id="PF05699">
    <property type="entry name" value="Dimer_Tnp_hAT"/>
    <property type="match status" value="1"/>
</dbReference>
<evidence type="ECO:0000259" key="2">
    <source>
        <dbReference type="Pfam" id="PF13960"/>
    </source>
</evidence>
<dbReference type="AlphaFoldDB" id="A0A699GXG9"/>
<gene>
    <name evidence="4" type="ORF">Tci_244406</name>
</gene>
<dbReference type="GO" id="GO:0003677">
    <property type="term" value="F:DNA binding"/>
    <property type="evidence" value="ECO:0007669"/>
    <property type="project" value="InterPro"/>
</dbReference>
<evidence type="ECO:0000259" key="1">
    <source>
        <dbReference type="Pfam" id="PF05699"/>
    </source>
</evidence>
<dbReference type="Pfam" id="PF14372">
    <property type="entry name" value="hAT-like_RNase-H"/>
    <property type="match status" value="1"/>
</dbReference>
<accession>A0A699GXG9</accession>
<feature type="domain" description="HAT C-terminal dimerisation" evidence="1">
    <location>
        <begin position="77"/>
        <end position="150"/>
    </location>
</feature>
<proteinExistence type="predicted"/>
<evidence type="ECO:0008006" key="5">
    <source>
        <dbReference type="Google" id="ProtNLM"/>
    </source>
</evidence>
<feature type="domain" description="DUF4218" evidence="2">
    <location>
        <begin position="199"/>
        <end position="269"/>
    </location>
</feature>
<feature type="domain" description="hAT-like transposase RNase-H fold" evidence="3">
    <location>
        <begin position="1"/>
        <end position="65"/>
    </location>
</feature>
<dbReference type="PANTHER" id="PTHR23272:SF182">
    <property type="entry name" value="OS09G0381850 PROTEIN"/>
    <property type="match status" value="1"/>
</dbReference>
<dbReference type="InterPro" id="IPR025525">
    <property type="entry name" value="hAT-like_transposase_RNase-H"/>
</dbReference>
<dbReference type="PANTHER" id="PTHR23272">
    <property type="entry name" value="BED FINGER-RELATED"/>
    <property type="match status" value="1"/>
</dbReference>
<dbReference type="GO" id="GO:0046983">
    <property type="term" value="F:protein dimerization activity"/>
    <property type="evidence" value="ECO:0007669"/>
    <property type="project" value="InterPro"/>
</dbReference>